<dbReference type="STRING" id="1732.SAMN02910417_02510"/>
<dbReference type="RefSeq" id="WP_242870585.1">
    <property type="nucleotide sequence ID" value="NZ_FMXR01000022.1"/>
</dbReference>
<evidence type="ECO:0000313" key="2">
    <source>
        <dbReference type="Proteomes" id="UP000199228"/>
    </source>
</evidence>
<dbReference type="AlphaFoldDB" id="A0A1G6CM44"/>
<dbReference type="Proteomes" id="UP000199228">
    <property type="component" value="Unassembled WGS sequence"/>
</dbReference>
<accession>A0A1G6CM44</accession>
<proteinExistence type="predicted"/>
<evidence type="ECO:0000313" key="1">
    <source>
        <dbReference type="EMBL" id="SDB33939.1"/>
    </source>
</evidence>
<organism evidence="1 2">
    <name type="scientific">Eubacterium oxidoreducens</name>
    <dbReference type="NCBI Taxonomy" id="1732"/>
    <lineage>
        <taxon>Bacteria</taxon>
        <taxon>Bacillati</taxon>
        <taxon>Bacillota</taxon>
        <taxon>Clostridia</taxon>
        <taxon>Eubacteriales</taxon>
        <taxon>Eubacteriaceae</taxon>
        <taxon>Eubacterium</taxon>
    </lineage>
</organism>
<name>A0A1G6CM44_EUBOX</name>
<sequence>MVEPFSDEYLMLMEHKKIPVEAMKKLPQAMNLIKVVPTTYDYLDSDLKKDGFGSRQHWEV</sequence>
<protein>
    <submittedName>
        <fullName evidence="1">Uncharacterized protein</fullName>
    </submittedName>
</protein>
<keyword evidence="2" id="KW-1185">Reference proteome</keyword>
<dbReference type="EMBL" id="FMXR01000022">
    <property type="protein sequence ID" value="SDB33939.1"/>
    <property type="molecule type" value="Genomic_DNA"/>
</dbReference>
<gene>
    <name evidence="1" type="ORF">SAMN02910417_02510</name>
</gene>
<reference evidence="1 2" key="1">
    <citation type="submission" date="2016-10" db="EMBL/GenBank/DDBJ databases">
        <authorList>
            <person name="de Groot N.N."/>
        </authorList>
    </citation>
    <scope>NUCLEOTIDE SEQUENCE [LARGE SCALE GENOMIC DNA]</scope>
    <source>
        <strain evidence="1 2">DSM 3217</strain>
    </source>
</reference>